<dbReference type="InterPro" id="IPR013216">
    <property type="entry name" value="Methyltransf_11"/>
</dbReference>
<keyword evidence="1" id="KW-0808">Transferase</keyword>
<evidence type="ECO:0000313" key="2">
    <source>
        <dbReference type="Proteomes" id="UP000325763"/>
    </source>
</evidence>
<dbReference type="RefSeq" id="WP_079162070.1">
    <property type="nucleotide sequence ID" value="NZ_CP009313.1"/>
</dbReference>
<dbReference type="AlphaFoldDB" id="A0A5P2W047"/>
<keyword evidence="1" id="KW-0489">Methyltransferase</keyword>
<accession>A0A5P2W047</accession>
<gene>
    <name evidence="1" type="ORF">CP978_09640</name>
</gene>
<dbReference type="CDD" id="cd02440">
    <property type="entry name" value="AdoMet_MTases"/>
    <property type="match status" value="1"/>
</dbReference>
<evidence type="ECO:0000313" key="1">
    <source>
        <dbReference type="EMBL" id="QEV38785.1"/>
    </source>
</evidence>
<dbReference type="GO" id="GO:0032259">
    <property type="term" value="P:methylation"/>
    <property type="evidence" value="ECO:0007669"/>
    <property type="project" value="UniProtKB-KW"/>
</dbReference>
<organism evidence="1 2">
    <name type="scientific">Streptomyces nodosus</name>
    <dbReference type="NCBI Taxonomy" id="40318"/>
    <lineage>
        <taxon>Bacteria</taxon>
        <taxon>Bacillati</taxon>
        <taxon>Actinomycetota</taxon>
        <taxon>Actinomycetes</taxon>
        <taxon>Kitasatosporales</taxon>
        <taxon>Streptomycetaceae</taxon>
        <taxon>Streptomyces</taxon>
    </lineage>
</organism>
<dbReference type="InterPro" id="IPR029063">
    <property type="entry name" value="SAM-dependent_MTases_sf"/>
</dbReference>
<dbReference type="PANTHER" id="PTHR42912:SF93">
    <property type="entry name" value="N6-ADENOSINE-METHYLTRANSFERASE TMT1A"/>
    <property type="match status" value="1"/>
</dbReference>
<name>A0A5P2W047_9ACTN</name>
<dbReference type="OrthoDB" id="5566900at2"/>
<dbReference type="PANTHER" id="PTHR42912">
    <property type="entry name" value="METHYLTRANSFERASE"/>
    <property type="match status" value="1"/>
</dbReference>
<dbReference type="SUPFAM" id="SSF53335">
    <property type="entry name" value="S-adenosyl-L-methionine-dependent methyltransferases"/>
    <property type="match status" value="1"/>
</dbReference>
<dbReference type="InterPro" id="IPR050508">
    <property type="entry name" value="Methyltransf_Superfamily"/>
</dbReference>
<dbReference type="Gene3D" id="3.40.50.150">
    <property type="entry name" value="Vaccinia Virus protein VP39"/>
    <property type="match status" value="1"/>
</dbReference>
<dbReference type="Pfam" id="PF08241">
    <property type="entry name" value="Methyltransf_11"/>
    <property type="match status" value="1"/>
</dbReference>
<protein>
    <submittedName>
        <fullName evidence="1">Class I SAM-dependent methyltransferase</fullName>
    </submittedName>
</protein>
<dbReference type="KEGG" id="snq:CP978_09640"/>
<reference evidence="1 2" key="1">
    <citation type="submission" date="2017-09" db="EMBL/GenBank/DDBJ databases">
        <title>Streptomyces genome completion.</title>
        <authorList>
            <person name="Lee N."/>
            <person name="Cho B.-K."/>
        </authorList>
    </citation>
    <scope>NUCLEOTIDE SEQUENCE [LARGE SCALE GENOMIC DNA]</scope>
    <source>
        <strain evidence="1 2">ATCC 14899</strain>
    </source>
</reference>
<dbReference type="EMBL" id="CP023747">
    <property type="protein sequence ID" value="QEV38785.1"/>
    <property type="molecule type" value="Genomic_DNA"/>
</dbReference>
<proteinExistence type="predicted"/>
<sequence>MREGAQPGRIAAFPAQDATRRHPYAGQRPSHAGPAHALRDPAEAGPGRKNTKSTTREPTIQEPEQSEPEATRRAAGVTESSRANRGWWDRNADEYQIEHGTFLGDARFVWCPEGLDEIEAGLLGAPEDLKGKDVLEIGAGAAQCSRWLAGQGAHPVALDLSHRQLQHALRIGGAFPLVQADAGTLPFRDGSFDLACSAYGALPFVADPVLVLRELHRVLRPGGRLVFSVTHPIRWAFPDEPGPEGLSVATSYFDRTPYVEQDDEGRAVYVEHHRTLGDRVRDVVASGFRLVDLVEPEWPDWNTSEWGGWSPLRGALIPGTAIFVCERD</sequence>
<dbReference type="Proteomes" id="UP000325763">
    <property type="component" value="Chromosome"/>
</dbReference>
<dbReference type="GO" id="GO:0008757">
    <property type="term" value="F:S-adenosylmethionine-dependent methyltransferase activity"/>
    <property type="evidence" value="ECO:0007669"/>
    <property type="project" value="InterPro"/>
</dbReference>